<evidence type="ECO:0000313" key="2">
    <source>
        <dbReference type="Proteomes" id="UP000199382"/>
    </source>
</evidence>
<accession>A0A1G9FIK9</accession>
<name>A0A1G9FIK9_9RHOB</name>
<dbReference type="AlphaFoldDB" id="A0A1G9FIK9"/>
<dbReference type="EMBL" id="FNEK01000057">
    <property type="protein sequence ID" value="SDK88003.1"/>
    <property type="molecule type" value="Genomic_DNA"/>
</dbReference>
<dbReference type="RefSeq" id="WP_170844672.1">
    <property type="nucleotide sequence ID" value="NZ_FNEK01000057.1"/>
</dbReference>
<evidence type="ECO:0000313" key="1">
    <source>
        <dbReference type="EMBL" id="SDK88003.1"/>
    </source>
</evidence>
<organism evidence="1 2">
    <name type="scientific">Aliiruegeria lutimaris</name>
    <dbReference type="NCBI Taxonomy" id="571298"/>
    <lineage>
        <taxon>Bacteria</taxon>
        <taxon>Pseudomonadati</taxon>
        <taxon>Pseudomonadota</taxon>
        <taxon>Alphaproteobacteria</taxon>
        <taxon>Rhodobacterales</taxon>
        <taxon>Roseobacteraceae</taxon>
        <taxon>Aliiruegeria</taxon>
    </lineage>
</organism>
<protein>
    <submittedName>
        <fullName evidence="1">Uncharacterized protein</fullName>
    </submittedName>
</protein>
<sequence>MSEHPKTIEKDLARVDLWVPPEAPLEMPEQVLIREERLALGARLLSLLFPSNA</sequence>
<reference evidence="1 2" key="1">
    <citation type="submission" date="2016-10" db="EMBL/GenBank/DDBJ databases">
        <authorList>
            <person name="de Groot N.N."/>
        </authorList>
    </citation>
    <scope>NUCLEOTIDE SEQUENCE [LARGE SCALE GENOMIC DNA]</scope>
    <source>
        <strain evidence="1 2">DSM 25294</strain>
    </source>
</reference>
<gene>
    <name evidence="1" type="ORF">SAMN04488026_105731</name>
</gene>
<dbReference type="Proteomes" id="UP000199382">
    <property type="component" value="Unassembled WGS sequence"/>
</dbReference>
<keyword evidence="2" id="KW-1185">Reference proteome</keyword>
<dbReference type="STRING" id="571298.SAMN04488026_105731"/>
<proteinExistence type="predicted"/>